<dbReference type="AlphaFoldDB" id="A0A9P0ML16"/>
<protein>
    <submittedName>
        <fullName evidence="1">Uncharacterized protein</fullName>
    </submittedName>
</protein>
<accession>A0A9P0ML16</accession>
<evidence type="ECO:0000313" key="1">
    <source>
        <dbReference type="EMBL" id="CAH1395547.1"/>
    </source>
</evidence>
<organism evidence="1 2">
    <name type="scientific">Nezara viridula</name>
    <name type="common">Southern green stink bug</name>
    <name type="synonym">Cimex viridulus</name>
    <dbReference type="NCBI Taxonomy" id="85310"/>
    <lineage>
        <taxon>Eukaryota</taxon>
        <taxon>Metazoa</taxon>
        <taxon>Ecdysozoa</taxon>
        <taxon>Arthropoda</taxon>
        <taxon>Hexapoda</taxon>
        <taxon>Insecta</taxon>
        <taxon>Pterygota</taxon>
        <taxon>Neoptera</taxon>
        <taxon>Paraneoptera</taxon>
        <taxon>Hemiptera</taxon>
        <taxon>Heteroptera</taxon>
        <taxon>Panheteroptera</taxon>
        <taxon>Pentatomomorpha</taxon>
        <taxon>Pentatomoidea</taxon>
        <taxon>Pentatomidae</taxon>
        <taxon>Pentatominae</taxon>
        <taxon>Nezara</taxon>
    </lineage>
</organism>
<dbReference type="Proteomes" id="UP001152798">
    <property type="component" value="Chromosome 3"/>
</dbReference>
<evidence type="ECO:0000313" key="2">
    <source>
        <dbReference type="Proteomes" id="UP001152798"/>
    </source>
</evidence>
<sequence length="67" mass="7662">MNSTAGRSWNKALFTRQDAIIMCSPWRPGLWRHEIKYRECWSDAKLSAEVLPLVIPIDTTSNNRAAS</sequence>
<name>A0A9P0ML16_NEZVI</name>
<dbReference type="EMBL" id="OV725079">
    <property type="protein sequence ID" value="CAH1395547.1"/>
    <property type="molecule type" value="Genomic_DNA"/>
</dbReference>
<reference evidence="1" key="1">
    <citation type="submission" date="2022-01" db="EMBL/GenBank/DDBJ databases">
        <authorList>
            <person name="King R."/>
        </authorList>
    </citation>
    <scope>NUCLEOTIDE SEQUENCE</scope>
</reference>
<keyword evidence="2" id="KW-1185">Reference proteome</keyword>
<gene>
    <name evidence="1" type="ORF">NEZAVI_LOCUS5800</name>
</gene>
<proteinExistence type="predicted"/>